<dbReference type="KEGG" id="lez:GLE_5282"/>
<dbReference type="Proteomes" id="UP000061569">
    <property type="component" value="Chromosome"/>
</dbReference>
<name>A0A0S2DQP3_LYSEN</name>
<sequence>MAYQIEPCTTPLAIPERRWSANANVAPIGDETQPTVQFTAFSSCIGICARNNDGTEVIGIHLSLYDQDGTLFASADVATVTTILQDWNYDIDTVIVLGQTSAWQASAPQAYQDLLAALDNPDVYPFGDGQYGAGLNDGDVLEPTY</sequence>
<dbReference type="EMBL" id="CP013140">
    <property type="protein sequence ID" value="ALN60623.1"/>
    <property type="molecule type" value="Genomic_DNA"/>
</dbReference>
<dbReference type="OrthoDB" id="6026228at2"/>
<proteinExistence type="predicted"/>
<evidence type="ECO:0000313" key="1">
    <source>
        <dbReference type="EMBL" id="ALN60623.1"/>
    </source>
</evidence>
<dbReference type="STRING" id="69.GLE_5282"/>
<gene>
    <name evidence="1" type="ORF">GLE_5282</name>
</gene>
<protein>
    <submittedName>
        <fullName evidence="1">Uncharacterized protein</fullName>
    </submittedName>
</protein>
<dbReference type="PATRIC" id="fig|69.6.peg.5200"/>
<organism evidence="1 2">
    <name type="scientific">Lysobacter enzymogenes</name>
    <dbReference type="NCBI Taxonomy" id="69"/>
    <lineage>
        <taxon>Bacteria</taxon>
        <taxon>Pseudomonadati</taxon>
        <taxon>Pseudomonadota</taxon>
        <taxon>Gammaproteobacteria</taxon>
        <taxon>Lysobacterales</taxon>
        <taxon>Lysobacteraceae</taxon>
        <taxon>Lysobacter</taxon>
    </lineage>
</organism>
<reference evidence="1 2" key="1">
    <citation type="submission" date="2015-11" db="EMBL/GenBank/DDBJ databases">
        <title>Genome sequences of Lysobacter enzymogenes strain C3 and Lysobacter antibioticus ATCC 29479.</title>
        <authorList>
            <person name="Kobayashi D.Y."/>
        </authorList>
    </citation>
    <scope>NUCLEOTIDE SEQUENCE [LARGE SCALE GENOMIC DNA]</scope>
    <source>
        <strain evidence="1 2">C3</strain>
    </source>
</reference>
<evidence type="ECO:0000313" key="2">
    <source>
        <dbReference type="Proteomes" id="UP000061569"/>
    </source>
</evidence>
<dbReference type="AlphaFoldDB" id="A0A0S2DQP3"/>
<accession>A0A0S2DQP3</accession>